<dbReference type="PANTHER" id="PTHR43759:SF1">
    <property type="entry name" value="GLUCOSE IMPORT SYSTEM PERMEASE PROTEIN GLCT"/>
    <property type="match status" value="1"/>
</dbReference>
<gene>
    <name evidence="8" type="ORF">GR170_08235</name>
</gene>
<evidence type="ECO:0000256" key="4">
    <source>
        <dbReference type="ARBA" id="ARBA00023136"/>
    </source>
</evidence>
<feature type="transmembrane region" description="Helical" evidence="5">
    <location>
        <begin position="122"/>
        <end position="144"/>
    </location>
</feature>
<dbReference type="Proteomes" id="UP000477911">
    <property type="component" value="Unassembled WGS sequence"/>
</dbReference>
<evidence type="ECO:0000313" key="8">
    <source>
        <dbReference type="EMBL" id="MXN17819.1"/>
    </source>
</evidence>
<dbReference type="InterPro" id="IPR035906">
    <property type="entry name" value="MetI-like_sf"/>
</dbReference>
<feature type="transmembrane region" description="Helical" evidence="5">
    <location>
        <begin position="93"/>
        <end position="115"/>
    </location>
</feature>
<feature type="domain" description="ABC transmembrane type-1" evidence="7">
    <location>
        <begin position="89"/>
        <end position="300"/>
    </location>
</feature>
<dbReference type="PROSITE" id="PS50928">
    <property type="entry name" value="ABC_TM1"/>
    <property type="match status" value="1"/>
</dbReference>
<dbReference type="EMBL" id="WUMU01000006">
    <property type="protein sequence ID" value="MXN17819.1"/>
    <property type="molecule type" value="Genomic_DNA"/>
</dbReference>
<dbReference type="GO" id="GO:0005886">
    <property type="term" value="C:plasma membrane"/>
    <property type="evidence" value="ECO:0007669"/>
    <property type="project" value="UniProtKB-SubCell"/>
</dbReference>
<evidence type="ECO:0000256" key="2">
    <source>
        <dbReference type="ARBA" id="ARBA00022692"/>
    </source>
</evidence>
<reference evidence="8 9" key="1">
    <citation type="submission" date="2019-12" db="EMBL/GenBank/DDBJ databases">
        <authorList>
            <person name="Li M."/>
        </authorList>
    </citation>
    <scope>NUCLEOTIDE SEQUENCE [LARGE SCALE GENOMIC DNA]</scope>
    <source>
        <strain evidence="8 9">GBMRC 2024</strain>
    </source>
</reference>
<keyword evidence="5" id="KW-0813">Transport</keyword>
<protein>
    <submittedName>
        <fullName evidence="8">ABC transporter permease subunit</fullName>
    </submittedName>
</protein>
<comment type="subcellular location">
    <subcellularLocation>
        <location evidence="1 5">Cell membrane</location>
        <topology evidence="1 5">Multi-pass membrane protein</topology>
    </subcellularLocation>
</comment>
<keyword evidence="3 5" id="KW-1133">Transmembrane helix</keyword>
<dbReference type="PANTHER" id="PTHR43759">
    <property type="entry name" value="TREHALOSE TRANSPORT SYSTEM PERMEASE PROTEIN SUGA"/>
    <property type="match status" value="1"/>
</dbReference>
<sequence>MTDLTQTRAHLAPPAAASPPRPRKPALRWLVLPGQIISFFVLVLPLLVALYMSFTDWSPTRGSLLEARFMGLFNYEELLVYDTRFLEAVGRTLFLSVICLSLEFTLGLGLAVLFLREFRGKSVLFSAFLTPMMILPVVVGYTFWMLFQSNGPINQIIALFGLGAPEWFRSAPLAMTAVIITEVWHWTPLFFLILLSGLNAVPENPVRAALILGASPRQIFFRVVLPILKPVIIVAFVIRAMEIIKLFDEVFMLTRGGPGSSTETVSLYIYKLAFNDFQLAYGAAAAFLVLVGTLVIINLMLLPVRNQLLKGQG</sequence>
<evidence type="ECO:0000313" key="9">
    <source>
        <dbReference type="Proteomes" id="UP000477911"/>
    </source>
</evidence>
<keyword evidence="4 5" id="KW-0472">Membrane</keyword>
<evidence type="ECO:0000256" key="6">
    <source>
        <dbReference type="SAM" id="MobiDB-lite"/>
    </source>
</evidence>
<dbReference type="CDD" id="cd06261">
    <property type="entry name" value="TM_PBP2"/>
    <property type="match status" value="1"/>
</dbReference>
<name>A0A6L7G1N1_9RHOB</name>
<dbReference type="InterPro" id="IPR000515">
    <property type="entry name" value="MetI-like"/>
</dbReference>
<evidence type="ECO:0000256" key="3">
    <source>
        <dbReference type="ARBA" id="ARBA00022989"/>
    </source>
</evidence>
<dbReference type="SUPFAM" id="SSF161098">
    <property type="entry name" value="MetI-like"/>
    <property type="match status" value="1"/>
</dbReference>
<comment type="similarity">
    <text evidence="5">Belongs to the binding-protein-dependent transport system permease family.</text>
</comment>
<evidence type="ECO:0000256" key="5">
    <source>
        <dbReference type="RuleBase" id="RU363032"/>
    </source>
</evidence>
<proteinExistence type="inferred from homology"/>
<dbReference type="InterPro" id="IPR052730">
    <property type="entry name" value="Sugar_ABC_transporter"/>
</dbReference>
<keyword evidence="2 5" id="KW-0812">Transmembrane</keyword>
<feature type="transmembrane region" description="Helical" evidence="5">
    <location>
        <begin position="29"/>
        <end position="54"/>
    </location>
</feature>
<feature type="transmembrane region" description="Helical" evidence="5">
    <location>
        <begin position="173"/>
        <end position="198"/>
    </location>
</feature>
<organism evidence="8 9">
    <name type="scientific">Pseudooceanicola albus</name>
    <dbReference type="NCBI Taxonomy" id="2692189"/>
    <lineage>
        <taxon>Bacteria</taxon>
        <taxon>Pseudomonadati</taxon>
        <taxon>Pseudomonadota</taxon>
        <taxon>Alphaproteobacteria</taxon>
        <taxon>Rhodobacterales</taxon>
        <taxon>Paracoccaceae</taxon>
        <taxon>Pseudooceanicola</taxon>
    </lineage>
</organism>
<evidence type="ECO:0000256" key="1">
    <source>
        <dbReference type="ARBA" id="ARBA00004651"/>
    </source>
</evidence>
<accession>A0A6L7G1N1</accession>
<evidence type="ECO:0000259" key="7">
    <source>
        <dbReference type="PROSITE" id="PS50928"/>
    </source>
</evidence>
<dbReference type="Gene3D" id="1.10.3720.10">
    <property type="entry name" value="MetI-like"/>
    <property type="match status" value="1"/>
</dbReference>
<feature type="transmembrane region" description="Helical" evidence="5">
    <location>
        <begin position="219"/>
        <end position="238"/>
    </location>
</feature>
<dbReference type="GO" id="GO:0055085">
    <property type="term" value="P:transmembrane transport"/>
    <property type="evidence" value="ECO:0007669"/>
    <property type="project" value="InterPro"/>
</dbReference>
<feature type="region of interest" description="Disordered" evidence="6">
    <location>
        <begin position="1"/>
        <end position="22"/>
    </location>
</feature>
<dbReference type="RefSeq" id="WP_160893543.1">
    <property type="nucleotide sequence ID" value="NZ_WUMU01000006.1"/>
</dbReference>
<comment type="caution">
    <text evidence="8">The sequence shown here is derived from an EMBL/GenBank/DDBJ whole genome shotgun (WGS) entry which is preliminary data.</text>
</comment>
<dbReference type="Pfam" id="PF00528">
    <property type="entry name" value="BPD_transp_1"/>
    <property type="match status" value="1"/>
</dbReference>
<feature type="transmembrane region" description="Helical" evidence="5">
    <location>
        <begin position="279"/>
        <end position="302"/>
    </location>
</feature>
<keyword evidence="9" id="KW-1185">Reference proteome</keyword>
<dbReference type="AlphaFoldDB" id="A0A6L7G1N1"/>